<evidence type="ECO:0000313" key="2">
    <source>
        <dbReference type="EMBL" id="MDC2890247.1"/>
    </source>
</evidence>
<protein>
    <recommendedName>
        <fullName evidence="4">DUF3019 domain-containing protein</fullName>
    </recommendedName>
</protein>
<name>A0ABT5FFD1_9GAMM</name>
<organism evidence="2 3">
    <name type="scientific">Psychrosphaera algicola</name>
    <dbReference type="NCBI Taxonomy" id="3023714"/>
    <lineage>
        <taxon>Bacteria</taxon>
        <taxon>Pseudomonadati</taxon>
        <taxon>Pseudomonadota</taxon>
        <taxon>Gammaproteobacteria</taxon>
        <taxon>Alteromonadales</taxon>
        <taxon>Pseudoalteromonadaceae</taxon>
        <taxon>Psychrosphaera</taxon>
    </lineage>
</organism>
<evidence type="ECO:0000313" key="3">
    <source>
        <dbReference type="Proteomes" id="UP001528411"/>
    </source>
</evidence>
<evidence type="ECO:0008006" key="4">
    <source>
        <dbReference type="Google" id="ProtNLM"/>
    </source>
</evidence>
<dbReference type="RefSeq" id="WP_272181488.1">
    <property type="nucleotide sequence ID" value="NZ_JAQOMS010000002.1"/>
</dbReference>
<comment type="caution">
    <text evidence="2">The sequence shown here is derived from an EMBL/GenBank/DDBJ whole genome shotgun (WGS) entry which is preliminary data.</text>
</comment>
<feature type="chain" id="PRO_5045957894" description="DUF3019 domain-containing protein" evidence="1">
    <location>
        <begin position="24"/>
        <end position="160"/>
    </location>
</feature>
<keyword evidence="1" id="KW-0732">Signal</keyword>
<evidence type="ECO:0000256" key="1">
    <source>
        <dbReference type="SAM" id="SignalP"/>
    </source>
</evidence>
<accession>A0ABT5FFD1</accession>
<keyword evidence="3" id="KW-1185">Reference proteome</keyword>
<feature type="signal peptide" evidence="1">
    <location>
        <begin position="1"/>
        <end position="23"/>
    </location>
</feature>
<proteinExistence type="predicted"/>
<dbReference type="Proteomes" id="UP001528411">
    <property type="component" value="Unassembled WGS sequence"/>
</dbReference>
<dbReference type="EMBL" id="JAQOMS010000002">
    <property type="protein sequence ID" value="MDC2890247.1"/>
    <property type="molecule type" value="Genomic_DNA"/>
</dbReference>
<gene>
    <name evidence="2" type="ORF">PN838_17630</name>
</gene>
<reference evidence="2 3" key="1">
    <citation type="submission" date="2023-01" db="EMBL/GenBank/DDBJ databases">
        <title>Psychrosphaera sp. nov., isolated from marine algae.</title>
        <authorList>
            <person name="Bayburt H."/>
            <person name="Choi B.J."/>
            <person name="Kim J.M."/>
            <person name="Choi D.G."/>
            <person name="Jeon C.O."/>
        </authorList>
    </citation>
    <scope>NUCLEOTIDE SEQUENCE [LARGE SCALE GENOMIC DNA]</scope>
    <source>
        <strain evidence="2 3">G1-22</strain>
    </source>
</reference>
<sequence>MRLISLVLTAIILNLMFNCYVNADTNVFVIDDTPKCQPLGIAEQNICVEVTAVNQECEDSILGEFLESCTVDIEYIVTSNYEGDSYIKTFVDCAVITEVKSEVLGNTQIYEDSSETNISLFENQSAERTTDFLFMYSHRAQANEVQITKAGCRISEANIW</sequence>